<evidence type="ECO:0000256" key="1">
    <source>
        <dbReference type="ARBA" id="ARBA00008460"/>
    </source>
</evidence>
<dbReference type="PANTHER" id="PTHR38036">
    <property type="entry name" value="UPF0250 PROTEIN YBED"/>
    <property type="match status" value="1"/>
</dbReference>
<sequence>MTLDTKFDEILEFPCFQTFKVMGVADPSLPDVVISCLQQHAPGDYSPSIKPSSKGNYHSLSIKVKVTSKDHMETIYTEISSLELVRFVL</sequence>
<evidence type="ECO:0000256" key="2">
    <source>
        <dbReference type="HAMAP-Rule" id="MF_00659"/>
    </source>
</evidence>
<comment type="similarity">
    <text evidence="1 2">Belongs to the UPF0250 family.</text>
</comment>
<dbReference type="Gene3D" id="3.30.70.260">
    <property type="match status" value="1"/>
</dbReference>
<dbReference type="PANTHER" id="PTHR38036:SF1">
    <property type="entry name" value="UPF0250 PROTEIN YBED"/>
    <property type="match status" value="1"/>
</dbReference>
<evidence type="ECO:0000313" key="3">
    <source>
        <dbReference type="EMBL" id="AEP30194.1"/>
    </source>
</evidence>
<dbReference type="HOGENOM" id="CLU_161438_2_1_6"/>
<dbReference type="InterPro" id="IPR027471">
    <property type="entry name" value="YbeD-like_sf"/>
</dbReference>
<dbReference type="AlphaFoldDB" id="G4QH06"/>
<dbReference type="InterPro" id="IPR007454">
    <property type="entry name" value="UPF0250_YbeD-like"/>
</dbReference>
<gene>
    <name evidence="3" type="ordered locus">GNIT_2086</name>
</gene>
<accession>G4QH06</accession>
<dbReference type="HAMAP" id="MF_00659">
    <property type="entry name" value="UPF0250"/>
    <property type="match status" value="1"/>
</dbReference>
<keyword evidence="4" id="KW-1185">Reference proteome</keyword>
<proteinExistence type="inferred from homology"/>
<dbReference type="STRING" id="1085623.GNIT_2086"/>
<reference evidence="3 4" key="1">
    <citation type="journal article" date="2011" name="J. Bacteriol.">
        <title>Complete genome sequence of seawater bacterium Glaciecola nitratireducens FR1064T.</title>
        <authorList>
            <person name="Bian F."/>
            <person name="Qin Q.L."/>
            <person name="Xie B.B."/>
            <person name="Shu Y.L."/>
            <person name="Zhang X.Y."/>
            <person name="Yu Y."/>
            <person name="Chen B."/>
            <person name="Chen X.L."/>
            <person name="Zhou B.C."/>
            <person name="Zhang Y.Z."/>
        </authorList>
    </citation>
    <scope>NUCLEOTIDE SEQUENCE [LARGE SCALE GENOMIC DNA]</scope>
    <source>
        <strain evidence="4">JCM 12485 / KCTC 12276 / FR1064</strain>
    </source>
</reference>
<dbReference type="SUPFAM" id="SSF117991">
    <property type="entry name" value="YbeD/HP0495-like"/>
    <property type="match status" value="1"/>
</dbReference>
<dbReference type="Proteomes" id="UP000009282">
    <property type="component" value="Chromosome"/>
</dbReference>
<dbReference type="Pfam" id="PF04359">
    <property type="entry name" value="DUF493"/>
    <property type="match status" value="1"/>
</dbReference>
<dbReference type="EMBL" id="CP003060">
    <property type="protein sequence ID" value="AEP30194.1"/>
    <property type="molecule type" value="Genomic_DNA"/>
</dbReference>
<name>G4QH06_GLANF</name>
<dbReference type="NCBIfam" id="NF003447">
    <property type="entry name" value="PRK04998.1"/>
    <property type="match status" value="1"/>
</dbReference>
<protein>
    <recommendedName>
        <fullName evidence="2">UPF0250 protein GNIT_2086</fullName>
    </recommendedName>
</protein>
<dbReference type="KEGG" id="gni:GNIT_2086"/>
<dbReference type="GO" id="GO:0005829">
    <property type="term" value="C:cytosol"/>
    <property type="evidence" value="ECO:0007669"/>
    <property type="project" value="TreeGrafter"/>
</dbReference>
<dbReference type="eggNOG" id="COG2921">
    <property type="taxonomic scope" value="Bacteria"/>
</dbReference>
<evidence type="ECO:0000313" key="4">
    <source>
        <dbReference type="Proteomes" id="UP000009282"/>
    </source>
</evidence>
<organism evidence="3 4">
    <name type="scientific">Glaciecola nitratireducens (strain JCM 12485 / KCTC 12276 / FR1064)</name>
    <dbReference type="NCBI Taxonomy" id="1085623"/>
    <lineage>
        <taxon>Bacteria</taxon>
        <taxon>Pseudomonadati</taxon>
        <taxon>Pseudomonadota</taxon>
        <taxon>Gammaproteobacteria</taxon>
        <taxon>Alteromonadales</taxon>
        <taxon>Alteromonadaceae</taxon>
        <taxon>Brumicola</taxon>
    </lineage>
</organism>